<evidence type="ECO:0000256" key="5">
    <source>
        <dbReference type="ARBA" id="ARBA00023002"/>
    </source>
</evidence>
<dbReference type="Pfam" id="PF17831">
    <property type="entry name" value="PDH_E1_M"/>
    <property type="match status" value="1"/>
</dbReference>
<dbReference type="EC" id="1.2.4.1" evidence="3 9"/>
<comment type="catalytic activity">
    <reaction evidence="8 9">
        <text>N(6)-[(R)-lipoyl]-L-lysyl-[protein] + pyruvate + H(+) = N(6)-[(R)-S(8)-acetyldihydrolipoyl]-L-lysyl-[protein] + CO2</text>
        <dbReference type="Rhea" id="RHEA:19189"/>
        <dbReference type="Rhea" id="RHEA-COMP:10474"/>
        <dbReference type="Rhea" id="RHEA-COMP:10478"/>
        <dbReference type="ChEBI" id="CHEBI:15361"/>
        <dbReference type="ChEBI" id="CHEBI:15378"/>
        <dbReference type="ChEBI" id="CHEBI:16526"/>
        <dbReference type="ChEBI" id="CHEBI:83099"/>
        <dbReference type="ChEBI" id="CHEBI:83111"/>
        <dbReference type="EC" id="1.2.4.1"/>
    </reaction>
</comment>
<dbReference type="PIRSF" id="PIRSF000156">
    <property type="entry name" value="Pyruvate_dh_E1"/>
    <property type="match status" value="1"/>
</dbReference>
<keyword evidence="10" id="KW-0460">Magnesium</keyword>
<dbReference type="InterPro" id="IPR017600">
    <property type="entry name" value="Alpha-ketoglut_DH"/>
</dbReference>
<dbReference type="InterPro" id="IPR004660">
    <property type="entry name" value="PDH_E1"/>
</dbReference>
<comment type="cofactor">
    <cofactor evidence="1 9">
        <name>thiamine diphosphate</name>
        <dbReference type="ChEBI" id="CHEBI:58937"/>
    </cofactor>
</comment>
<evidence type="ECO:0000256" key="2">
    <source>
        <dbReference type="ARBA" id="ARBA00003157"/>
    </source>
</evidence>
<comment type="function">
    <text evidence="2 9">Component of the pyruvate dehydrogenase (PDH) complex, that catalyzes the overall conversion of pyruvate to acetyl-CoA and CO(2).</text>
</comment>
<dbReference type="SUPFAM" id="SSF52922">
    <property type="entry name" value="TK C-terminal domain-like"/>
    <property type="match status" value="1"/>
</dbReference>
<dbReference type="EMBL" id="FNPE01000017">
    <property type="protein sequence ID" value="SDZ31335.1"/>
    <property type="molecule type" value="Genomic_DNA"/>
</dbReference>
<evidence type="ECO:0000256" key="3">
    <source>
        <dbReference type="ARBA" id="ARBA00012281"/>
    </source>
</evidence>
<feature type="binding site" evidence="10">
    <location>
        <position position="301"/>
    </location>
    <ligand>
        <name>Mg(2+)</name>
        <dbReference type="ChEBI" id="CHEBI:18420"/>
    </ligand>
</feature>
<evidence type="ECO:0000259" key="11">
    <source>
        <dbReference type="Pfam" id="PF00456"/>
    </source>
</evidence>
<dbReference type="AlphaFoldDB" id="A0A1H3S1A7"/>
<dbReference type="FunFam" id="3.40.50.970:FF:000011">
    <property type="entry name" value="Pyruvate dehydrogenase E1 component"/>
    <property type="match status" value="1"/>
</dbReference>
<feature type="binding site" evidence="10">
    <location>
        <position position="303"/>
    </location>
    <ligand>
        <name>Mg(2+)</name>
        <dbReference type="ChEBI" id="CHEBI:18420"/>
    </ligand>
</feature>
<dbReference type="Pfam" id="PF00456">
    <property type="entry name" value="Transketolase_N"/>
    <property type="match status" value="1"/>
</dbReference>
<evidence type="ECO:0000259" key="13">
    <source>
        <dbReference type="Pfam" id="PF22613"/>
    </source>
</evidence>
<dbReference type="Pfam" id="PF22613">
    <property type="entry name" value="Transketolase_C_1"/>
    <property type="match status" value="1"/>
</dbReference>
<feature type="domain" description="Transketolase N-terminal" evidence="11">
    <location>
        <begin position="136"/>
        <end position="338"/>
    </location>
</feature>
<dbReference type="Gene3D" id="3.40.50.970">
    <property type="match status" value="2"/>
</dbReference>
<dbReference type="InterPro" id="IPR051157">
    <property type="entry name" value="PDH/Transketolase"/>
</dbReference>
<dbReference type="InterPro" id="IPR055152">
    <property type="entry name" value="Transketolase-like_C_2"/>
</dbReference>
<comment type="cofactor">
    <cofactor evidence="10">
        <name>Mg(2+)</name>
        <dbReference type="ChEBI" id="CHEBI:18420"/>
    </cofactor>
</comment>
<dbReference type="PANTHER" id="PTHR43825:SF3">
    <property type="entry name" value="PYRUVATE DEHYDROGENASE E1 COMPONENT"/>
    <property type="match status" value="1"/>
</dbReference>
<evidence type="ECO:0000256" key="8">
    <source>
        <dbReference type="ARBA" id="ARBA00051231"/>
    </source>
</evidence>
<dbReference type="PANTHER" id="PTHR43825">
    <property type="entry name" value="PYRUVATE DEHYDROGENASE E1 COMPONENT"/>
    <property type="match status" value="1"/>
</dbReference>
<organism evidence="14 15">
    <name type="scientific">Delftia lacustris</name>
    <dbReference type="NCBI Taxonomy" id="558537"/>
    <lineage>
        <taxon>Bacteria</taxon>
        <taxon>Pseudomonadati</taxon>
        <taxon>Pseudomonadota</taxon>
        <taxon>Betaproteobacteria</taxon>
        <taxon>Burkholderiales</taxon>
        <taxon>Comamonadaceae</taxon>
        <taxon>Delftia</taxon>
    </lineage>
</organism>
<protein>
    <recommendedName>
        <fullName evidence="4 9">Pyruvate dehydrogenase E1 component</fullName>
        <ecNumber evidence="3 9">1.2.4.1</ecNumber>
    </recommendedName>
</protein>
<keyword evidence="10" id="KW-0479">Metal-binding</keyword>
<dbReference type="GO" id="GO:0046872">
    <property type="term" value="F:metal ion binding"/>
    <property type="evidence" value="ECO:0007669"/>
    <property type="project" value="UniProtKB-KW"/>
</dbReference>
<dbReference type="SUPFAM" id="SSF52518">
    <property type="entry name" value="Thiamin diphosphate-binding fold (THDP-binding)"/>
    <property type="match status" value="2"/>
</dbReference>
<evidence type="ECO:0000259" key="12">
    <source>
        <dbReference type="Pfam" id="PF17831"/>
    </source>
</evidence>
<gene>
    <name evidence="14" type="ORF">SAMN05421547_117109</name>
</gene>
<dbReference type="InterPro" id="IPR005474">
    <property type="entry name" value="Transketolase_N"/>
</dbReference>
<dbReference type="GO" id="GO:0004739">
    <property type="term" value="F:pyruvate dehydrogenase (acetyl-transferring) activity"/>
    <property type="evidence" value="ECO:0007669"/>
    <property type="project" value="UniProtKB-EC"/>
</dbReference>
<dbReference type="NCBIfam" id="TIGR03186">
    <property type="entry name" value="AKGDH_not_PDH"/>
    <property type="match status" value="1"/>
</dbReference>
<dbReference type="InterPro" id="IPR041621">
    <property type="entry name" value="PDH_E1_M"/>
</dbReference>
<dbReference type="InterPro" id="IPR009014">
    <property type="entry name" value="Transketo_C/PFOR_II"/>
</dbReference>
<evidence type="ECO:0000256" key="1">
    <source>
        <dbReference type="ARBA" id="ARBA00001964"/>
    </source>
</evidence>
<evidence type="ECO:0000256" key="6">
    <source>
        <dbReference type="ARBA" id="ARBA00023052"/>
    </source>
</evidence>
<feature type="domain" description="Pyruvate dehydrogenase E1 component middle" evidence="12">
    <location>
        <begin position="527"/>
        <end position="739"/>
    </location>
</feature>
<reference evidence="14 15" key="1">
    <citation type="submission" date="2016-10" db="EMBL/GenBank/DDBJ databases">
        <authorList>
            <person name="de Groot N.N."/>
        </authorList>
    </citation>
    <scope>NUCLEOTIDE SEQUENCE [LARGE SCALE GENOMIC DNA]</scope>
    <source>
        <strain evidence="14 15">LMG 24775</strain>
    </source>
</reference>
<accession>A0A1H3S1A7</accession>
<dbReference type="InterPro" id="IPR035807">
    <property type="entry name" value="PDC_E1_N"/>
</dbReference>
<dbReference type="NCBIfam" id="TIGR00759">
    <property type="entry name" value="aceE"/>
    <property type="match status" value="1"/>
</dbReference>
<keyword evidence="6 9" id="KW-0786">Thiamine pyrophosphate</keyword>
<dbReference type="Gene3D" id="3.40.50.920">
    <property type="match status" value="1"/>
</dbReference>
<evidence type="ECO:0000256" key="7">
    <source>
        <dbReference type="ARBA" id="ARBA00023317"/>
    </source>
</evidence>
<evidence type="ECO:0000256" key="10">
    <source>
        <dbReference type="PIRSR" id="PIRSR000156-1"/>
    </source>
</evidence>
<proteinExistence type="predicted"/>
<keyword evidence="7 9" id="KW-0670">Pyruvate</keyword>
<dbReference type="CDD" id="cd02017">
    <property type="entry name" value="TPP_E1_EcPDC_like"/>
    <property type="match status" value="1"/>
</dbReference>
<evidence type="ECO:0000256" key="4">
    <source>
        <dbReference type="ARBA" id="ARBA00017172"/>
    </source>
</evidence>
<feature type="domain" description="Transketolase-like C-terminal" evidence="13">
    <location>
        <begin position="752"/>
        <end position="887"/>
    </location>
</feature>
<feature type="binding site" evidence="10">
    <location>
        <position position="271"/>
    </location>
    <ligand>
        <name>Mg(2+)</name>
        <dbReference type="ChEBI" id="CHEBI:18420"/>
    </ligand>
</feature>
<dbReference type="Proteomes" id="UP000183417">
    <property type="component" value="Unassembled WGS sequence"/>
</dbReference>
<name>A0A1H3S1A7_9BURK</name>
<evidence type="ECO:0000256" key="9">
    <source>
        <dbReference type="PIRNR" id="PIRNR000156"/>
    </source>
</evidence>
<evidence type="ECO:0000313" key="15">
    <source>
        <dbReference type="Proteomes" id="UP000183417"/>
    </source>
</evidence>
<evidence type="ECO:0000313" key="14">
    <source>
        <dbReference type="EMBL" id="SDZ31335.1"/>
    </source>
</evidence>
<sequence length="902" mass="98185">MKCWNMAFPLSMNGCSCRSASPKVAGMNAPTPLATLADIDTDPQETTEWREAFAALVAAEGPQRARFVLEELARMAREQRLGWQPDLNTPYVNTVAAQQQPVFPGDLAMEERLASIMRWNALAMVVRANQAYGELGGHIASYASAADLFETGFNHFFHAREGLAPGQHRGDLVFFQPHSAPGVYARAFLEGRLSEQDLQHYRQEISAPAAGAQGLSSYPHPWLMPDFWQFPTGSMGIGPISSIYHARFMRYLTHRRLLDCQERKVWGVFGDGEMDEPESMSALTLAAREGLDNLVWVVNCNLQRLDGPVRGNGRIVDELERLFAGAGWNVVKLLWGSDWDGLLARDITGTLARTLGGTVDGQMQTFAAKDGRYNREHFFGQNPELAALAQGLTDEQIDRLKRGGHDLVKIHAAYAAAAAHRGQPTVILAHTKKGYGMGSAGQGKMTTHSQKKLDETDLIEFRNRFNLPLSDEQAKGLAFHKPADDSAEMQYLRERRTALGGALPRRETVCDRVPVPALEQYAQFALAPAGKEMSTTMAFVRMLGGLLKDAQLGPRIVPIVADEARTFGMANLFKQVGIYSSLGQRYAPEDIGSVLSYREALDGQILEEGISEAGAVASWTAAATSYSVHGLAMLPFYIYYSMFGFQRVGDAIWAAADQRARGFLLGATSGRTTLGGEGLQHQDGSSHLVAATIPNCKAWDPAHAGELAVILDAGMREMLVEQRDVFYYVTLMNENYAQPDLPAGAAEGVLRGAYVFSRFGDADRATQHVTLLGSGAILTEVLKAAEQLASEGMAATVVSVTSWSELARDGVACEQRMLAGEAPGQPWIAQLLHGTQGPVIAATDYVRAVPETVRAFLPAGRRFLTLGTDGFGRSDTRAALRGYFGVDAHSVAQAARRMIQPG</sequence>
<keyword evidence="5 9" id="KW-0560">Oxidoreductase</keyword>
<dbReference type="InterPro" id="IPR029061">
    <property type="entry name" value="THDP-binding"/>
</dbReference>